<sequence length="898" mass="89043">MFHSSAQATCRLNARRRLALGGLVMTGALAAGMLGSAPAFADGATVEVHNVVDLKAALAGSATSITLEDGFDTDPDPSGSAASTTVDVSKTLDLNGASQVNLDQLTVNAGIELDIVDSTSVDGSVGDGSVHFNADSSATTPTSGVQLGHGASFHVSGATVFSTGADGGAGIGSDGGDASFAADGGAVVWAYGSDLDSDNDHQPDGGGAGIGGSHGDAGIDVTIGKASVHASGGAGAAGIGGGDHGNGGRVHLASGAGVTAEQGPTIQPAFIGASSIGGGQSAAQSGALQIDSDVFFQVSNGSPLLLLPGADFVNDGSIYLDGSNGSGNAIDGSGTIENHGSITADGDPTALIGHRVAVKGYNYDLTVVPNGGTIAGATHANLLSGSVSGLVPFYGGVTAPSDDTLFWKWTTQADGSGTIVPQTYSSTDDLTAVGTSIDGTAVPVTLYAQYGHVPAGTQDTLPDAVVGRPYDQQLPVSGEGITSYTVAGPQSSSDQGSVLPAGLSIDSTTGRITGTPTAAFDGDVTFDVIGVGENLITFHLTVGGAPVFATAGLPGGTAGEYYGTQVAVGGNDDTSYSIVSGALPSGLSLGSTGYISGTPTAAASASFTVRATSRFGSTDRAFTIAIGAAAPVASRPVLGAAPRASVKFGHQLTLAVAAESASPLTFKLIGGGLPKGVALNARTGVITGAPTESGTFTVRVRVANKDGYEDAFVVITVSKQVDLIKAKPVAPVTVGAAVVPVKVSGFQKGEHWTVKVDGKVVKRGTVKKAGALSVSVKLKKASKDKVHTIVVSGSRKVTDPAKRAATVLTVTSLSAKKALKLHSVSGQDGRKYVAVEKLAAGEHVVVKDGAKTIASGRASEYGIFVFPQAKAGKGTSKLTVHGATAKRAGKLTVKNPKH</sequence>
<feature type="region of interest" description="Disordered" evidence="1">
    <location>
        <begin position="194"/>
        <end position="213"/>
    </location>
</feature>
<evidence type="ECO:0000313" key="4">
    <source>
        <dbReference type="Proteomes" id="UP001500121"/>
    </source>
</evidence>
<protein>
    <submittedName>
        <fullName evidence="3">Uncharacterized protein</fullName>
    </submittedName>
</protein>
<feature type="signal peptide" evidence="2">
    <location>
        <begin position="1"/>
        <end position="41"/>
    </location>
</feature>
<feature type="chain" id="PRO_5045514649" evidence="2">
    <location>
        <begin position="42"/>
        <end position="898"/>
    </location>
</feature>
<name>A0ABP8YN55_9MICO</name>
<dbReference type="SUPFAM" id="SSF49313">
    <property type="entry name" value="Cadherin-like"/>
    <property type="match status" value="3"/>
</dbReference>
<dbReference type="Gene3D" id="2.60.40.10">
    <property type="entry name" value="Immunoglobulins"/>
    <property type="match status" value="3"/>
</dbReference>
<organism evidence="3 4">
    <name type="scientific">Amnibacterium soli</name>
    <dbReference type="NCBI Taxonomy" id="1282736"/>
    <lineage>
        <taxon>Bacteria</taxon>
        <taxon>Bacillati</taxon>
        <taxon>Actinomycetota</taxon>
        <taxon>Actinomycetes</taxon>
        <taxon>Micrococcales</taxon>
        <taxon>Microbacteriaceae</taxon>
        <taxon>Amnibacterium</taxon>
    </lineage>
</organism>
<dbReference type="EMBL" id="BAABLP010000001">
    <property type="protein sequence ID" value="GAA4735106.1"/>
    <property type="molecule type" value="Genomic_DNA"/>
</dbReference>
<gene>
    <name evidence="3" type="ORF">GCM10025783_01050</name>
</gene>
<keyword evidence="2" id="KW-0732">Signal</keyword>
<evidence type="ECO:0000313" key="3">
    <source>
        <dbReference type="EMBL" id="GAA4735106.1"/>
    </source>
</evidence>
<dbReference type="InterPro" id="IPR015919">
    <property type="entry name" value="Cadherin-like_sf"/>
</dbReference>
<feature type="compositionally biased region" description="Gly residues" evidence="1">
    <location>
        <begin position="204"/>
        <end position="213"/>
    </location>
</feature>
<evidence type="ECO:0000256" key="2">
    <source>
        <dbReference type="SAM" id="SignalP"/>
    </source>
</evidence>
<reference evidence="4" key="1">
    <citation type="journal article" date="2019" name="Int. J. Syst. Evol. Microbiol.">
        <title>The Global Catalogue of Microorganisms (GCM) 10K type strain sequencing project: providing services to taxonomists for standard genome sequencing and annotation.</title>
        <authorList>
            <consortium name="The Broad Institute Genomics Platform"/>
            <consortium name="The Broad Institute Genome Sequencing Center for Infectious Disease"/>
            <person name="Wu L."/>
            <person name="Ma J."/>
        </authorList>
    </citation>
    <scope>NUCLEOTIDE SEQUENCE [LARGE SCALE GENOMIC DNA]</scope>
    <source>
        <strain evidence="4">JCM 19015</strain>
    </source>
</reference>
<dbReference type="Proteomes" id="UP001500121">
    <property type="component" value="Unassembled WGS sequence"/>
</dbReference>
<comment type="caution">
    <text evidence="3">The sequence shown here is derived from an EMBL/GenBank/DDBJ whole genome shotgun (WGS) entry which is preliminary data.</text>
</comment>
<accession>A0ABP8YN55</accession>
<proteinExistence type="predicted"/>
<keyword evidence="4" id="KW-1185">Reference proteome</keyword>
<evidence type="ECO:0000256" key="1">
    <source>
        <dbReference type="SAM" id="MobiDB-lite"/>
    </source>
</evidence>
<dbReference type="InterPro" id="IPR013783">
    <property type="entry name" value="Ig-like_fold"/>
</dbReference>
<dbReference type="Pfam" id="PF05345">
    <property type="entry name" value="He_PIG"/>
    <property type="match status" value="3"/>
</dbReference>